<keyword evidence="14" id="KW-1185">Reference proteome</keyword>
<dbReference type="OrthoDB" id="272139at2759"/>
<feature type="transmembrane region" description="Helical" evidence="12">
    <location>
        <begin position="837"/>
        <end position="854"/>
    </location>
</feature>
<dbReference type="GO" id="GO:0006506">
    <property type="term" value="P:GPI anchor biosynthetic process"/>
    <property type="evidence" value="ECO:0007669"/>
    <property type="project" value="UniProtKB-UniPathway"/>
</dbReference>
<dbReference type="InterPro" id="IPR039524">
    <property type="entry name" value="PIGO/GPI13"/>
</dbReference>
<dbReference type="OMA" id="HPSFNAW"/>
<dbReference type="InterPro" id="IPR017850">
    <property type="entry name" value="Alkaline_phosphatase_core_sf"/>
</dbReference>
<feature type="compositionally biased region" description="Basic and acidic residues" evidence="11">
    <location>
        <begin position="777"/>
        <end position="786"/>
    </location>
</feature>
<keyword evidence="8 12" id="KW-1133">Transmembrane helix</keyword>
<dbReference type="InterPro" id="IPR037675">
    <property type="entry name" value="PIG-O_N"/>
</dbReference>
<dbReference type="UniPathway" id="UPA00196"/>
<keyword evidence="10" id="KW-0325">Glycoprotein</keyword>
<evidence type="ECO:0000256" key="6">
    <source>
        <dbReference type="ARBA" id="ARBA00022692"/>
    </source>
</evidence>
<evidence type="ECO:0000256" key="3">
    <source>
        <dbReference type="ARBA" id="ARBA00008695"/>
    </source>
</evidence>
<feature type="transmembrane region" description="Helical" evidence="12">
    <location>
        <begin position="603"/>
        <end position="622"/>
    </location>
</feature>
<evidence type="ECO:0000313" key="14">
    <source>
        <dbReference type="Proteomes" id="UP000198287"/>
    </source>
</evidence>
<comment type="subcellular location">
    <subcellularLocation>
        <location evidence="1">Endoplasmic reticulum membrane</location>
        <topology evidence="1">Multi-pass membrane protein</topology>
    </subcellularLocation>
</comment>
<feature type="transmembrane region" description="Helical" evidence="12">
    <location>
        <begin position="688"/>
        <end position="706"/>
    </location>
</feature>
<feature type="transmembrane region" description="Helical" evidence="12">
    <location>
        <begin position="517"/>
        <end position="537"/>
    </location>
</feature>
<feature type="transmembrane region" description="Helical" evidence="12">
    <location>
        <begin position="475"/>
        <end position="497"/>
    </location>
</feature>
<name>A0A226F437_FOLCA</name>
<keyword evidence="4" id="KW-0337">GPI-anchor biosynthesis</keyword>
<evidence type="ECO:0000256" key="11">
    <source>
        <dbReference type="SAM" id="MobiDB-lite"/>
    </source>
</evidence>
<evidence type="ECO:0000256" key="5">
    <source>
        <dbReference type="ARBA" id="ARBA00022679"/>
    </source>
</evidence>
<dbReference type="SUPFAM" id="SSF53649">
    <property type="entry name" value="Alkaline phosphatase-like"/>
    <property type="match status" value="1"/>
</dbReference>
<dbReference type="GO" id="GO:0005789">
    <property type="term" value="C:endoplasmic reticulum membrane"/>
    <property type="evidence" value="ECO:0007669"/>
    <property type="project" value="UniProtKB-SubCell"/>
</dbReference>
<dbReference type="Proteomes" id="UP000198287">
    <property type="component" value="Unassembled WGS sequence"/>
</dbReference>
<feature type="transmembrane region" description="Helical" evidence="12">
    <location>
        <begin position="653"/>
        <end position="676"/>
    </location>
</feature>
<organism evidence="13 14">
    <name type="scientific">Folsomia candida</name>
    <name type="common">Springtail</name>
    <dbReference type="NCBI Taxonomy" id="158441"/>
    <lineage>
        <taxon>Eukaryota</taxon>
        <taxon>Metazoa</taxon>
        <taxon>Ecdysozoa</taxon>
        <taxon>Arthropoda</taxon>
        <taxon>Hexapoda</taxon>
        <taxon>Collembola</taxon>
        <taxon>Entomobryomorpha</taxon>
        <taxon>Isotomoidea</taxon>
        <taxon>Isotomidae</taxon>
        <taxon>Proisotominae</taxon>
        <taxon>Folsomia</taxon>
    </lineage>
</organism>
<protein>
    <submittedName>
        <fullName evidence="13">GPI ethanolamine phosphate transferase 3</fullName>
    </submittedName>
</protein>
<keyword evidence="9 12" id="KW-0472">Membrane</keyword>
<keyword evidence="5 13" id="KW-0808">Transferase</keyword>
<dbReference type="STRING" id="158441.A0A226F437"/>
<evidence type="ECO:0000313" key="13">
    <source>
        <dbReference type="EMBL" id="OXA64194.1"/>
    </source>
</evidence>
<dbReference type="GO" id="GO:0051377">
    <property type="term" value="F:mannose-ethanolamine phosphotransferase activity"/>
    <property type="evidence" value="ECO:0007669"/>
    <property type="project" value="InterPro"/>
</dbReference>
<feature type="region of interest" description="Disordered" evidence="11">
    <location>
        <begin position="772"/>
        <end position="808"/>
    </location>
</feature>
<feature type="transmembrane region" description="Helical" evidence="12">
    <location>
        <begin position="726"/>
        <end position="744"/>
    </location>
</feature>
<dbReference type="PANTHER" id="PTHR23071:SF1">
    <property type="entry name" value="GPI ETHANOLAMINE PHOSPHATE TRANSFERASE 3"/>
    <property type="match status" value="1"/>
</dbReference>
<comment type="similarity">
    <text evidence="3">Belongs to the PIGG/PIGN/PIGO family. PIGO subfamily.</text>
</comment>
<keyword evidence="6 12" id="KW-0812">Transmembrane</keyword>
<evidence type="ECO:0000256" key="7">
    <source>
        <dbReference type="ARBA" id="ARBA00022824"/>
    </source>
</evidence>
<evidence type="ECO:0000256" key="10">
    <source>
        <dbReference type="ARBA" id="ARBA00023180"/>
    </source>
</evidence>
<keyword evidence="7" id="KW-0256">Endoplasmic reticulum</keyword>
<evidence type="ECO:0000256" key="9">
    <source>
        <dbReference type="ARBA" id="ARBA00023136"/>
    </source>
</evidence>
<comment type="caution">
    <text evidence="13">The sequence shown here is derived from an EMBL/GenBank/DDBJ whole genome shotgun (WGS) entry which is preliminary data.</text>
</comment>
<evidence type="ECO:0000256" key="8">
    <source>
        <dbReference type="ARBA" id="ARBA00022989"/>
    </source>
</evidence>
<proteinExistence type="inferred from homology"/>
<feature type="transmembrane region" description="Helical" evidence="12">
    <location>
        <begin position="7"/>
        <end position="29"/>
    </location>
</feature>
<dbReference type="EMBL" id="LNIX01000001">
    <property type="protein sequence ID" value="OXA64194.1"/>
    <property type="molecule type" value="Genomic_DNA"/>
</dbReference>
<comment type="pathway">
    <text evidence="2">Glycolipid biosynthesis; glycosylphosphatidylinositol-anchor biosynthesis.</text>
</comment>
<evidence type="ECO:0000256" key="4">
    <source>
        <dbReference type="ARBA" id="ARBA00022502"/>
    </source>
</evidence>
<reference evidence="13 14" key="1">
    <citation type="submission" date="2015-12" db="EMBL/GenBank/DDBJ databases">
        <title>The genome of Folsomia candida.</title>
        <authorList>
            <person name="Faddeeva A."/>
            <person name="Derks M.F."/>
            <person name="Anvar Y."/>
            <person name="Smit S."/>
            <person name="Van Straalen N."/>
            <person name="Roelofs D."/>
        </authorList>
    </citation>
    <scope>NUCLEOTIDE SEQUENCE [LARGE SCALE GENOMIC DNA]</scope>
    <source>
        <strain evidence="13 14">VU population</strain>
        <tissue evidence="13">Whole body</tissue>
    </source>
</reference>
<evidence type="ECO:0000256" key="12">
    <source>
        <dbReference type="SAM" id="Phobius"/>
    </source>
</evidence>
<dbReference type="CDD" id="cd16023">
    <property type="entry name" value="GPI_EPT_3"/>
    <property type="match status" value="1"/>
</dbReference>
<sequence length="1041" mass="116504">MSKVENVSVVAFLCFGMIVGALVFSRGFLLNRQTIHETAGPCLHSSQRSLHIRPTESEPHLPKTVGDHGLDGMANWCNPTPPFPKLILVLVDALRFDFVQRMQFLSEITGKGNSSAGHHKGGSLTSCVFKFLADPPTTTMQRLKALMTGTMPTFIDASANFNSYEVEEDSLIYQLYSAGKRIAFLGDDTWISLFPQKYFKSRFVEAHPSFNAWDLDTVDKAVNKTMQEIFLTPHKDDWDILISHLLGVDHCGHRYGPSHPEMARKLHEADSIIKHVFNSMSNDTLLVIFGDHGMTATGDHGGDSKDETESAVIFISKQFYKYNSPFQCAAELAISQIDLVPTIALLLGIPIPYSSIGQVIPAFLQNKINSDAIAANVAQVNKYIQNFPSMLTTSEKTTSNVDNSNLIQQYKLIQEAYEAYKSFPNLTSREKLRKSSEMYLKQVKSVAVSTWTQFNLPMIYTEDVPVLQVIIQRNALLGIIVSTISGLVVFLLFYGLILFRMYKRIFVGYYYSRSREYYFSSFISVGLYVFTCLAMFSNSFTVYEGYMLGFALSLVSFIEVASSSRTTTTTIRTQQGFNFASSSSLLAPDNLLQTLATRKILKCSWSCFIILLILVRISFIFFRCREEQTTCSEEFLLHKQLASLPEDWLVHKYLRYGVSLLALAIFVVSFRHWMIYRCCKFSKKPRAIIARFIPSLLVVLLGVFWALQGLPYISCNASKIPLLMNYLPLVYQVVTVSAILCVSWKPICCIGHLKHLPYTNFSKLGRNQRVVNNSSKTRVESSRSTKPENYTNGVGHHPPDHPPQHKPLQPRSKLNTTIVFPFDIGGIQFCDCSNEDTYSSCFLTLASLITLLLVQVTSTGIVPAIILQAYVLVCLVGIFQKPSVKNSDSWSSAVAWTLTSQYFFYATGHQPIFSAIPWDSAFVGGGGGDLAATSPGAWLSWLRAGLAVIGNLHVSQVLTSITLPLLIHWSVDKRRVESLMGKSERQMAYILYASCVHGLRRMASSAPHGVEDFCSKIHFRSSVVHYYIICFTAGNGVSYSC</sequence>
<accession>A0A226F437</accession>
<dbReference type="AlphaFoldDB" id="A0A226F437"/>
<evidence type="ECO:0000256" key="1">
    <source>
        <dbReference type="ARBA" id="ARBA00004477"/>
    </source>
</evidence>
<dbReference type="InterPro" id="IPR002591">
    <property type="entry name" value="Phosphodiest/P_Trfase"/>
</dbReference>
<evidence type="ECO:0000256" key="2">
    <source>
        <dbReference type="ARBA" id="ARBA00004687"/>
    </source>
</evidence>
<dbReference type="Pfam" id="PF01663">
    <property type="entry name" value="Phosphodiest"/>
    <property type="match status" value="1"/>
</dbReference>
<gene>
    <name evidence="13" type="ORF">Fcan01_02370</name>
</gene>
<feature type="transmembrane region" description="Helical" evidence="12">
    <location>
        <begin position="543"/>
        <end position="562"/>
    </location>
</feature>
<feature type="transmembrane region" description="Helical" evidence="12">
    <location>
        <begin position="860"/>
        <end position="879"/>
    </location>
</feature>
<dbReference type="Gene3D" id="3.40.720.10">
    <property type="entry name" value="Alkaline Phosphatase, subunit A"/>
    <property type="match status" value="1"/>
</dbReference>
<dbReference type="PANTHER" id="PTHR23071">
    <property type="entry name" value="PHOSPHATIDYLINOSITOL GLYCAN"/>
    <property type="match status" value="1"/>
</dbReference>